<dbReference type="EC" id="5.3.1.22" evidence="5"/>
<dbReference type="GO" id="GO:0046487">
    <property type="term" value="P:glyoxylate metabolic process"/>
    <property type="evidence" value="ECO:0007669"/>
    <property type="project" value="TreeGrafter"/>
</dbReference>
<accession>A0A0X8HE15</accession>
<dbReference type="InterPro" id="IPR050417">
    <property type="entry name" value="Sugar_Epim/Isomerase"/>
</dbReference>
<name>A0A0X8HE15_9GAMM</name>
<dbReference type="InterPro" id="IPR017643">
    <property type="entry name" value="Hydroxypyruvate_isomerase"/>
</dbReference>
<evidence type="ECO:0000256" key="1">
    <source>
        <dbReference type="ARBA" id="ARBA00023235"/>
    </source>
</evidence>
<dbReference type="Pfam" id="PF01261">
    <property type="entry name" value="AP_endonuc_2"/>
    <property type="match status" value="1"/>
</dbReference>
<reference evidence="5 6" key="2">
    <citation type="submission" date="2016-02" db="EMBL/GenBank/DDBJ databases">
        <authorList>
            <person name="Wen L."/>
            <person name="He K."/>
            <person name="Yang H."/>
        </authorList>
    </citation>
    <scope>NUCLEOTIDE SEQUENCE [LARGE SCALE GENOMIC DNA]</scope>
    <source>
        <strain evidence="5 6">AGD 8-3</strain>
    </source>
</reference>
<feature type="domain" description="Xylose isomerase-like TIM barrel" evidence="4">
    <location>
        <begin position="21"/>
        <end position="256"/>
    </location>
</feature>
<dbReference type="AlphaFoldDB" id="A0A0X8HE15"/>
<dbReference type="EMBL" id="CP014226">
    <property type="protein sequence ID" value="AMD00896.1"/>
    <property type="molecule type" value="Genomic_DNA"/>
</dbReference>
<dbReference type="FunFam" id="3.20.20.150:FF:000007">
    <property type="entry name" value="Hydroxypyruvate isomerase"/>
    <property type="match status" value="1"/>
</dbReference>
<dbReference type="InterPro" id="IPR053398">
    <property type="entry name" value="HPT_OtnI_isomerases"/>
</dbReference>
<dbReference type="STRING" id="507626.LOKO_01828"/>
<dbReference type="PATRIC" id="fig|507626.3.peg.1825"/>
<dbReference type="PIRSF" id="PIRSF006241">
    <property type="entry name" value="HyI"/>
    <property type="match status" value="1"/>
</dbReference>
<dbReference type="SUPFAM" id="SSF51658">
    <property type="entry name" value="Xylose isomerase-like"/>
    <property type="match status" value="1"/>
</dbReference>
<proteinExistence type="inferred from homology"/>
<dbReference type="GO" id="GO:0008903">
    <property type="term" value="F:hydroxypyruvate isomerase activity"/>
    <property type="evidence" value="ECO:0007669"/>
    <property type="project" value="UniProtKB-EC"/>
</dbReference>
<keyword evidence="1 2" id="KW-0413">Isomerase</keyword>
<evidence type="ECO:0000313" key="5">
    <source>
        <dbReference type="EMBL" id="AMD00896.1"/>
    </source>
</evidence>
<reference evidence="5 6" key="1">
    <citation type="journal article" date="2016" name="Genome Announc.">
        <title>Draft Genome Sequence of 'Halomonas chromatireducens' Strain AGD 8-3, a Haloalkaliphilic Chromate- and Selenite-Reducing Gammaproteobacterium.</title>
        <authorList>
            <person name="Sharko F.S."/>
            <person name="Shapovalova A.A."/>
            <person name="Tsygankova S.V."/>
            <person name="Komova A.V."/>
            <person name="Boulygina E.S."/>
            <person name="Teslyuk A.B."/>
            <person name="Gotovtsev P.M."/>
            <person name="Namsaraev Z.B."/>
            <person name="Khijniak T.V."/>
            <person name="Nedoluzhko A.V."/>
            <person name="Vasilov R.G."/>
        </authorList>
    </citation>
    <scope>NUCLEOTIDE SEQUENCE [LARGE SCALE GENOMIC DNA]</scope>
    <source>
        <strain evidence="5 6">AGD 8-3</strain>
    </source>
</reference>
<protein>
    <submittedName>
        <fullName evidence="5">Hydroxypyruvate isomerase</fullName>
        <ecNumber evidence="5">5.3.1.22</ecNumber>
    </submittedName>
</protein>
<sequence>MPKFAANLSMLFTEEAFLDRFKAAADAGFKGVEYLFPYDYTPAEIKSRLDANGLTQVLHNLPAGDWAAGERGIACHPDRVEEFRAGVDKAIDYATALGCKQVNCLAGIQPRGVSLEQARRTLVENLRYAAGKLEAAGILLLAEPINTRDIPGFFLNRTEQALSIFDEVGSANLKLQYDIYHMQIMEGDLAPTMEKHLDRIAHVQLADNPGRHEPGTGEINYPFLFSHLDRLGYDGWIGWEYKPATTTKEGLGWLDSVR</sequence>
<dbReference type="PANTHER" id="PTHR43489">
    <property type="entry name" value="ISOMERASE"/>
    <property type="match status" value="1"/>
</dbReference>
<dbReference type="NCBIfam" id="TIGR03234">
    <property type="entry name" value="OH-pyruv-isom"/>
    <property type="match status" value="1"/>
</dbReference>
<dbReference type="OrthoDB" id="9786584at2"/>
<dbReference type="KEGG" id="hco:LOKO_01828"/>
<keyword evidence="5" id="KW-0670">Pyruvate</keyword>
<dbReference type="RefSeq" id="WP_066447938.1">
    <property type="nucleotide sequence ID" value="NZ_CP014226.1"/>
</dbReference>
<evidence type="ECO:0000259" key="4">
    <source>
        <dbReference type="Pfam" id="PF01261"/>
    </source>
</evidence>
<dbReference type="PANTHER" id="PTHR43489:SF13">
    <property type="entry name" value="HYDROXYPYRUVATE ISOMERASE"/>
    <property type="match status" value="1"/>
</dbReference>
<evidence type="ECO:0000256" key="2">
    <source>
        <dbReference type="PIRNR" id="PIRNR006241"/>
    </source>
</evidence>
<evidence type="ECO:0000256" key="3">
    <source>
        <dbReference type="PIRSR" id="PIRSR006241-50"/>
    </source>
</evidence>
<evidence type="ECO:0000313" key="6">
    <source>
        <dbReference type="Proteomes" id="UP000063387"/>
    </source>
</evidence>
<gene>
    <name evidence="5" type="primary">hyi</name>
    <name evidence="5" type="ORF">LOKO_01828</name>
</gene>
<keyword evidence="6" id="KW-1185">Reference proteome</keyword>
<dbReference type="Proteomes" id="UP000063387">
    <property type="component" value="Chromosome"/>
</dbReference>
<feature type="active site" description="Proton donor/acceptor" evidence="3">
    <location>
        <position position="240"/>
    </location>
</feature>
<dbReference type="InterPro" id="IPR036237">
    <property type="entry name" value="Xyl_isomerase-like_sf"/>
</dbReference>
<dbReference type="InterPro" id="IPR026040">
    <property type="entry name" value="HyI-like"/>
</dbReference>
<dbReference type="NCBIfam" id="NF043033">
    <property type="entry name" value="OxoTetrIsom"/>
    <property type="match status" value="1"/>
</dbReference>
<organism evidence="5 6">
    <name type="scientific">Halomonas chromatireducens</name>
    <dbReference type="NCBI Taxonomy" id="507626"/>
    <lineage>
        <taxon>Bacteria</taxon>
        <taxon>Pseudomonadati</taxon>
        <taxon>Pseudomonadota</taxon>
        <taxon>Gammaproteobacteria</taxon>
        <taxon>Oceanospirillales</taxon>
        <taxon>Halomonadaceae</taxon>
        <taxon>Halomonas</taxon>
    </lineage>
</organism>
<comment type="similarity">
    <text evidence="2">Belongs to the hyi family.</text>
</comment>
<dbReference type="InterPro" id="IPR013022">
    <property type="entry name" value="Xyl_isomerase-like_TIM-brl"/>
</dbReference>
<feature type="active site" description="Proton donor/acceptor" evidence="3">
    <location>
        <position position="143"/>
    </location>
</feature>
<dbReference type="Gene3D" id="3.20.20.150">
    <property type="entry name" value="Divalent-metal-dependent TIM barrel enzymes"/>
    <property type="match status" value="1"/>
</dbReference>